<dbReference type="GO" id="GO:0016874">
    <property type="term" value="F:ligase activity"/>
    <property type="evidence" value="ECO:0007669"/>
    <property type="project" value="UniProtKB-KW"/>
</dbReference>
<dbReference type="PANTHER" id="PTHR31901">
    <property type="entry name" value="GH3 DOMAIN-CONTAINING PROTEIN"/>
    <property type="match status" value="1"/>
</dbReference>
<dbReference type="PANTHER" id="PTHR31901:SF52">
    <property type="entry name" value="AUXIN-RESPONSIVE GH3 FAMILY PROTEIN"/>
    <property type="match status" value="1"/>
</dbReference>
<evidence type="ECO:0000259" key="3">
    <source>
        <dbReference type="Pfam" id="PF23571"/>
    </source>
</evidence>
<dbReference type="InterPro" id="IPR055378">
    <property type="entry name" value="GH3_C"/>
</dbReference>
<name>A0ABC8M6R6_ERUVS</name>
<dbReference type="InterPro" id="IPR055377">
    <property type="entry name" value="GH3_M"/>
</dbReference>
<feature type="domain" description="GH3 C-terminal" evidence="4">
    <location>
        <begin position="437"/>
        <end position="559"/>
    </location>
</feature>
<evidence type="ECO:0000256" key="1">
    <source>
        <dbReference type="ARBA" id="ARBA00008068"/>
    </source>
</evidence>
<protein>
    <submittedName>
        <fullName evidence="5">Uncharacterized protein</fullName>
    </submittedName>
</protein>
<dbReference type="AlphaFoldDB" id="A0ABC8M6R6"/>
<sequence>MSLSSDIKVNESVDEKLKVFEDISLNAKQIQDNVLKEILTLNANTEYLRSFLNGISDKELFKKKVPLVTYEDVKPYIERVADGESCDLLSGKPITGFLQSSGTSGEKGKLFPLDNKFVENLMFMIQTCSFLRRKHVGGTVHGKQLAFHFTKPESTTPSGLPYSSLSTTFLTSDYFKNRPPNNVFSLTSPDQVIFCPDNIQSMYCHLLCGLVQRDEVVSVTATFASVLVRAIIFLENNWKELCSNIRSGQLSNWIKDPICRRSVSLILGGPNLELADLIEQECNQTSWKGIITRIWPNTKYIISIVTGQMAHYVPTLDFYSNKLPLISPFYASSETMFGVNVNPLCKPLDVSYTFMPNVSYFEFLLVDEVNKVEIVDLVDVKLGFYYEPLVTNYAGLYRYRMGDILQVTGFYNNTPQFKFVQRRSVALSVHLETTTEEQILKAMTNARNVLESSDLMLIEFTCVADTSSDPGHYVFYWELKSKTKTADPELDNELLVECCNVVEKSLDNVYWNYRSKDGRIGALEIRVVKQGTFDSIMDIYISRGATITQYKTPICMKSDEALTVLERSVLVRVFSNTSEPSLHS</sequence>
<evidence type="ECO:0000259" key="4">
    <source>
        <dbReference type="Pfam" id="PF23572"/>
    </source>
</evidence>
<keyword evidence="6" id="KW-1185">Reference proteome</keyword>
<dbReference type="InterPro" id="IPR004993">
    <property type="entry name" value="GH3"/>
</dbReference>
<dbReference type="Pfam" id="PF23572">
    <property type="entry name" value="GH3_C"/>
    <property type="match status" value="1"/>
</dbReference>
<keyword evidence="2" id="KW-0436">Ligase</keyword>
<comment type="similarity">
    <text evidence="1">Belongs to the IAA-amido conjugating enzyme family.</text>
</comment>
<accession>A0ABC8M6R6</accession>
<reference evidence="5 6" key="1">
    <citation type="submission" date="2022-03" db="EMBL/GenBank/DDBJ databases">
        <authorList>
            <person name="Macdonald S."/>
            <person name="Ahmed S."/>
            <person name="Newling K."/>
        </authorList>
    </citation>
    <scope>NUCLEOTIDE SEQUENCE [LARGE SCALE GENOMIC DNA]</scope>
</reference>
<dbReference type="Pfam" id="PF03321">
    <property type="entry name" value="GH3"/>
    <property type="match status" value="1"/>
</dbReference>
<comment type="caution">
    <text evidence="5">The sequence shown here is derived from an EMBL/GenBank/DDBJ whole genome shotgun (WGS) entry which is preliminary data.</text>
</comment>
<gene>
    <name evidence="5" type="ORF">ERUC_LOCUS44140</name>
</gene>
<organism evidence="5 6">
    <name type="scientific">Eruca vesicaria subsp. sativa</name>
    <name type="common">Garden rocket</name>
    <name type="synonym">Eruca sativa</name>
    <dbReference type="NCBI Taxonomy" id="29727"/>
    <lineage>
        <taxon>Eukaryota</taxon>
        <taxon>Viridiplantae</taxon>
        <taxon>Streptophyta</taxon>
        <taxon>Embryophyta</taxon>
        <taxon>Tracheophyta</taxon>
        <taxon>Spermatophyta</taxon>
        <taxon>Magnoliopsida</taxon>
        <taxon>eudicotyledons</taxon>
        <taxon>Gunneridae</taxon>
        <taxon>Pentapetalae</taxon>
        <taxon>rosids</taxon>
        <taxon>malvids</taxon>
        <taxon>Brassicales</taxon>
        <taxon>Brassicaceae</taxon>
        <taxon>Brassiceae</taxon>
        <taxon>Eruca</taxon>
    </lineage>
</organism>
<evidence type="ECO:0000313" key="6">
    <source>
        <dbReference type="Proteomes" id="UP001642260"/>
    </source>
</evidence>
<feature type="domain" description="GH3 middle" evidence="3">
    <location>
        <begin position="352"/>
        <end position="422"/>
    </location>
</feature>
<dbReference type="Proteomes" id="UP001642260">
    <property type="component" value="Unassembled WGS sequence"/>
</dbReference>
<proteinExistence type="inferred from homology"/>
<dbReference type="Pfam" id="PF23571">
    <property type="entry name" value="GH3_M"/>
    <property type="match status" value="1"/>
</dbReference>
<evidence type="ECO:0000256" key="2">
    <source>
        <dbReference type="ARBA" id="ARBA00022598"/>
    </source>
</evidence>
<evidence type="ECO:0000313" key="5">
    <source>
        <dbReference type="EMBL" id="CAH8391657.1"/>
    </source>
</evidence>
<dbReference type="EMBL" id="CAKOAT010956265">
    <property type="protein sequence ID" value="CAH8391657.1"/>
    <property type="molecule type" value="Genomic_DNA"/>
</dbReference>